<dbReference type="Proteomes" id="UP001597282">
    <property type="component" value="Unassembled WGS sequence"/>
</dbReference>
<dbReference type="RefSeq" id="WP_380167136.1">
    <property type="nucleotide sequence ID" value="NZ_JBHTNU010000021.1"/>
</dbReference>
<accession>A0ABW4CC21</accession>
<keyword evidence="3" id="KW-1185">Reference proteome</keyword>
<organism evidence="2 3">
    <name type="scientific">Kroppenstedtia sanguinis</name>
    <dbReference type="NCBI Taxonomy" id="1380684"/>
    <lineage>
        <taxon>Bacteria</taxon>
        <taxon>Bacillati</taxon>
        <taxon>Bacillota</taxon>
        <taxon>Bacilli</taxon>
        <taxon>Bacillales</taxon>
        <taxon>Thermoactinomycetaceae</taxon>
        <taxon>Kroppenstedtia</taxon>
    </lineage>
</organism>
<evidence type="ECO:0000313" key="3">
    <source>
        <dbReference type="Proteomes" id="UP001597282"/>
    </source>
</evidence>
<sequence>MRKWGKRLLTLAGTGLLAGWVFGLNAVPDRVAVEQGDEIEWVPVSPGMYWLEVIGFAVWIAILVTLTSVTVMGLTRLIRTGRSRK</sequence>
<protein>
    <submittedName>
        <fullName evidence="2">Uncharacterized protein</fullName>
    </submittedName>
</protein>
<keyword evidence="1" id="KW-1133">Transmembrane helix</keyword>
<name>A0ABW4CC21_9BACL</name>
<gene>
    <name evidence="2" type="ORF">ACFQ4Y_15615</name>
</gene>
<feature type="transmembrane region" description="Helical" evidence="1">
    <location>
        <begin position="47"/>
        <end position="75"/>
    </location>
</feature>
<evidence type="ECO:0000313" key="2">
    <source>
        <dbReference type="EMBL" id="MFD1428332.1"/>
    </source>
</evidence>
<keyword evidence="1" id="KW-0472">Membrane</keyword>
<reference evidence="3" key="1">
    <citation type="journal article" date="2019" name="Int. J. Syst. Evol. Microbiol.">
        <title>The Global Catalogue of Microorganisms (GCM) 10K type strain sequencing project: providing services to taxonomists for standard genome sequencing and annotation.</title>
        <authorList>
            <consortium name="The Broad Institute Genomics Platform"/>
            <consortium name="The Broad Institute Genome Sequencing Center for Infectious Disease"/>
            <person name="Wu L."/>
            <person name="Ma J."/>
        </authorList>
    </citation>
    <scope>NUCLEOTIDE SEQUENCE [LARGE SCALE GENOMIC DNA]</scope>
    <source>
        <strain evidence="3">S1</strain>
    </source>
</reference>
<dbReference type="EMBL" id="JBHTNU010000021">
    <property type="protein sequence ID" value="MFD1428332.1"/>
    <property type="molecule type" value="Genomic_DNA"/>
</dbReference>
<comment type="caution">
    <text evidence="2">The sequence shown here is derived from an EMBL/GenBank/DDBJ whole genome shotgun (WGS) entry which is preliminary data.</text>
</comment>
<evidence type="ECO:0000256" key="1">
    <source>
        <dbReference type="SAM" id="Phobius"/>
    </source>
</evidence>
<keyword evidence="1" id="KW-0812">Transmembrane</keyword>
<proteinExistence type="predicted"/>